<organism evidence="1 2">
    <name type="scientific">Lactobacillus hamsteri DSM 5661 = JCM 6256</name>
    <dbReference type="NCBI Taxonomy" id="1423754"/>
    <lineage>
        <taxon>Bacteria</taxon>
        <taxon>Bacillati</taxon>
        <taxon>Bacillota</taxon>
        <taxon>Bacilli</taxon>
        <taxon>Lactobacillales</taxon>
        <taxon>Lactobacillaceae</taxon>
        <taxon>Lactobacillus</taxon>
    </lineage>
</organism>
<dbReference type="PATRIC" id="fig|1423754.3.peg.1445"/>
<keyword evidence="2" id="KW-1185">Reference proteome</keyword>
<proteinExistence type="predicted"/>
<dbReference type="EMBL" id="AZGI01000051">
    <property type="protein sequence ID" value="KRM38166.1"/>
    <property type="molecule type" value="Genomic_DNA"/>
</dbReference>
<protein>
    <submittedName>
        <fullName evidence="1">Uncharacterized protein</fullName>
    </submittedName>
</protein>
<dbReference type="AlphaFoldDB" id="A0A0R1YF19"/>
<accession>A0A0R1YF19</accession>
<comment type="caution">
    <text evidence="1">The sequence shown here is derived from an EMBL/GenBank/DDBJ whole genome shotgun (WGS) entry which is preliminary data.</text>
</comment>
<evidence type="ECO:0000313" key="1">
    <source>
        <dbReference type="EMBL" id="KRM38166.1"/>
    </source>
</evidence>
<name>A0A0R1YF19_9LACO</name>
<evidence type="ECO:0000313" key="2">
    <source>
        <dbReference type="Proteomes" id="UP000051223"/>
    </source>
</evidence>
<reference evidence="1 2" key="1">
    <citation type="journal article" date="2015" name="Genome Announc.">
        <title>Expanding the biotechnology potential of lactobacilli through comparative genomics of 213 strains and associated genera.</title>
        <authorList>
            <person name="Sun Z."/>
            <person name="Harris H.M."/>
            <person name="McCann A."/>
            <person name="Guo C."/>
            <person name="Argimon S."/>
            <person name="Zhang W."/>
            <person name="Yang X."/>
            <person name="Jeffery I.B."/>
            <person name="Cooney J.C."/>
            <person name="Kagawa T.F."/>
            <person name="Liu W."/>
            <person name="Song Y."/>
            <person name="Salvetti E."/>
            <person name="Wrobel A."/>
            <person name="Rasinkangas P."/>
            <person name="Parkhill J."/>
            <person name="Rea M.C."/>
            <person name="O'Sullivan O."/>
            <person name="Ritari J."/>
            <person name="Douillard F.P."/>
            <person name="Paul Ross R."/>
            <person name="Yang R."/>
            <person name="Briner A.E."/>
            <person name="Felis G.E."/>
            <person name="de Vos W.M."/>
            <person name="Barrangou R."/>
            <person name="Klaenhammer T.R."/>
            <person name="Caufield P.W."/>
            <person name="Cui Y."/>
            <person name="Zhang H."/>
            <person name="O'Toole P.W."/>
        </authorList>
    </citation>
    <scope>NUCLEOTIDE SEQUENCE [LARGE SCALE GENOMIC DNA]</scope>
    <source>
        <strain evidence="1 2">DSM 5661</strain>
    </source>
</reference>
<dbReference type="Proteomes" id="UP000051223">
    <property type="component" value="Unassembled WGS sequence"/>
</dbReference>
<dbReference type="RefSeq" id="WP_025080861.1">
    <property type="nucleotide sequence ID" value="NZ_AZGI01000051.1"/>
</dbReference>
<gene>
    <name evidence="1" type="ORF">FC39_GL001406</name>
</gene>
<sequence>MDKVLSQDELDKREKVDHIMFHLSEAKDEEDKKQRILQAGQYLKELGRVGENASIGEIFDVYNADLLKRIRKVIKKSEEKAARAPEPNLHSKKLVVKGADDTLYFDEYGNCLLEGSLGMRMMADEGVEFMYSNYLRNIEWGNKAIKRHREHPENPSKSYEDFLNMKKDAECMLKLADKLVVILKNYYASLAVIYDRQCRDYVHKIEELNQKELLGRRKAIRMGNELKELRMHTDIVKKMPAKIDSAQQLYKNKYFD</sequence>